<accession>A0A2N5V686</accession>
<dbReference type="InterPro" id="IPR029058">
    <property type="entry name" value="AB_hydrolase_fold"/>
</dbReference>
<dbReference type="Pfam" id="PF02450">
    <property type="entry name" value="LCAT"/>
    <property type="match status" value="1"/>
</dbReference>
<dbReference type="AlphaFoldDB" id="A0A2N5V686"/>
<keyword evidence="4" id="KW-1185">Reference proteome</keyword>
<dbReference type="OrthoDB" id="190846at2759"/>
<evidence type="ECO:0000256" key="2">
    <source>
        <dbReference type="SAM" id="Phobius"/>
    </source>
</evidence>
<proteinExistence type="predicted"/>
<feature type="region of interest" description="Disordered" evidence="1">
    <location>
        <begin position="211"/>
        <end position="248"/>
    </location>
</feature>
<dbReference type="Proteomes" id="UP000235388">
    <property type="component" value="Unassembled WGS sequence"/>
</dbReference>
<dbReference type="InterPro" id="IPR003386">
    <property type="entry name" value="LACT/PDAT_acylTrfase"/>
</dbReference>
<feature type="compositionally biased region" description="Basic and acidic residues" evidence="1">
    <location>
        <begin position="221"/>
        <end position="230"/>
    </location>
</feature>
<keyword evidence="2" id="KW-0812">Transmembrane</keyword>
<keyword evidence="2" id="KW-1133">Transmembrane helix</keyword>
<evidence type="ECO:0000256" key="1">
    <source>
        <dbReference type="SAM" id="MobiDB-lite"/>
    </source>
</evidence>
<dbReference type="STRING" id="200324.A0A2N5V686"/>
<evidence type="ECO:0000313" key="4">
    <source>
        <dbReference type="Proteomes" id="UP000235388"/>
    </source>
</evidence>
<dbReference type="GO" id="GO:0008374">
    <property type="term" value="F:O-acyltransferase activity"/>
    <property type="evidence" value="ECO:0007669"/>
    <property type="project" value="InterPro"/>
</dbReference>
<dbReference type="Gene3D" id="3.40.50.1820">
    <property type="entry name" value="alpha/beta hydrolase"/>
    <property type="match status" value="1"/>
</dbReference>
<feature type="compositionally biased region" description="Low complexity" evidence="1">
    <location>
        <begin position="237"/>
        <end position="248"/>
    </location>
</feature>
<gene>
    <name evidence="3" type="ORF">PCANC_10133</name>
</gene>
<organism evidence="3 4">
    <name type="scientific">Puccinia coronata f. sp. avenae</name>
    <dbReference type="NCBI Taxonomy" id="200324"/>
    <lineage>
        <taxon>Eukaryota</taxon>
        <taxon>Fungi</taxon>
        <taxon>Dikarya</taxon>
        <taxon>Basidiomycota</taxon>
        <taxon>Pucciniomycotina</taxon>
        <taxon>Pucciniomycetes</taxon>
        <taxon>Pucciniales</taxon>
        <taxon>Pucciniaceae</taxon>
        <taxon>Puccinia</taxon>
    </lineage>
</organism>
<reference evidence="3 4" key="1">
    <citation type="submission" date="2017-11" db="EMBL/GenBank/DDBJ databases">
        <title>De novo assembly and phasing of dikaryotic genomes from two isolates of Puccinia coronata f. sp. avenae, the causal agent of oat crown rust.</title>
        <authorList>
            <person name="Miller M.E."/>
            <person name="Zhang Y."/>
            <person name="Omidvar V."/>
            <person name="Sperschneider J."/>
            <person name="Schwessinger B."/>
            <person name="Raley C."/>
            <person name="Palmer J.M."/>
            <person name="Garnica D."/>
            <person name="Upadhyaya N."/>
            <person name="Rathjen J."/>
            <person name="Taylor J.M."/>
            <person name="Park R.F."/>
            <person name="Dodds P.N."/>
            <person name="Hirsch C.D."/>
            <person name="Kianian S.F."/>
            <person name="Figueroa M."/>
        </authorList>
    </citation>
    <scope>NUCLEOTIDE SEQUENCE [LARGE SCALE GENOMIC DNA]</scope>
    <source>
        <strain evidence="3">12NC29</strain>
    </source>
</reference>
<feature type="transmembrane region" description="Helical" evidence="2">
    <location>
        <begin position="266"/>
        <end position="283"/>
    </location>
</feature>
<dbReference type="SUPFAM" id="SSF53474">
    <property type="entry name" value="alpha/beta-Hydrolases"/>
    <property type="match status" value="1"/>
</dbReference>
<name>A0A2N5V686_9BASI</name>
<evidence type="ECO:0008006" key="5">
    <source>
        <dbReference type="Google" id="ProtNLM"/>
    </source>
</evidence>
<feature type="region of interest" description="Disordered" evidence="1">
    <location>
        <begin position="82"/>
        <end position="106"/>
    </location>
</feature>
<dbReference type="GO" id="GO:0006629">
    <property type="term" value="P:lipid metabolic process"/>
    <property type="evidence" value="ECO:0007669"/>
    <property type="project" value="InterPro"/>
</dbReference>
<protein>
    <recommendedName>
        <fullName evidence="5">Phospholipid:diacylglycerol acyltransferase</fullName>
    </recommendedName>
</protein>
<comment type="caution">
    <text evidence="3">The sequence shown here is derived from an EMBL/GenBank/DDBJ whole genome shotgun (WGS) entry which is preliminary data.</text>
</comment>
<feature type="region of interest" description="Disordered" evidence="1">
    <location>
        <begin position="159"/>
        <end position="178"/>
    </location>
</feature>
<keyword evidence="2" id="KW-0472">Membrane</keyword>
<evidence type="ECO:0000313" key="3">
    <source>
        <dbReference type="EMBL" id="PLW45514.1"/>
    </source>
</evidence>
<dbReference type="PANTHER" id="PTHR11440">
    <property type="entry name" value="LECITHIN-CHOLESTEROL ACYLTRANSFERASE-RELATED"/>
    <property type="match status" value="1"/>
</dbReference>
<dbReference type="EMBL" id="PGCJ01000127">
    <property type="protein sequence ID" value="PLW45514.1"/>
    <property type="molecule type" value="Genomic_DNA"/>
</dbReference>
<sequence>MSIEHLELWCRELLKISENHPTGNEMSIIMHGFHTLILKNSRKDDVHRKLGSYLGSLEIIAPHTGLSKALLLLWSLTPTRARSQQRPKGGRVLGTPHDGSKRHGDSWSSWYPRASSLGRTWLPDRRGYHSPPYVDQERRPNCALPTHQGRCMKRHRVASSVAESPSRSKIELRTSDPSGCVQKKAARASGRAHDQKILSDVSNCASTSIYTPSRPAVEDSEGGRSVKLETEQEAAPTSTLQRRTSSSSTLKSDALKEQGIFSRRRLFFFFGGLFGAFLGWLFTEGSPSFPDGTFLSDFDQTFANVKEAMLSESSIISSLLPQLNISDVLASATTKSWLKNRDFTVGRQALAKGHRKKHAVLLIPGIISSGLESWGTSEEHAPFFRSRIWGTAAMIKAVMTRKEAWLKAMSLDLETGLDAEGVKVRAAQGFDAAAYFVQGYWLWQKIIENLAVLGYDPLDMSLLSYDWRLAPLNLEVRDRYFSRMKMTIEHSKRIDGKKTVLVSHSMGGSIVLFFLKWVEATGPLFGNGGPNWVDEHIESIANIAGTLLGVPKTLAALLSGEMRDTVELNPAGVYILEKLFSRRERAGMFRSWAGSAALWPKGGEVIWGDSSSAPDDPVNATLTAGNVYNLRHSEEKSNLTMSDAYQFLLQQTPTTFQKMLESNFSFGIETDPERLIENNQDFRKWTNPLEIQLPHSKNLKIFCLYGVGKPTERGYWYKGEQFESDEIETDGPQAKCKGVGIECDKKNQTAIVPMSFPLSRQWMVDNEVNLEHENPKVKSGVTFSDGDGTVSVLSLGTMCVDGWKKKIYNPSGIPVLTHEIEHRPASFDMRGGSTTADHIDILGSAELNEAIINIVSGREDLVTEQIVSDIKEYVKRIKWAAEASTQTI</sequence>